<dbReference type="AlphaFoldDB" id="A0A1J5Q9G3"/>
<accession>A0A1J5Q9G3</accession>
<evidence type="ECO:0000256" key="1">
    <source>
        <dbReference type="ARBA" id="ARBA00001946"/>
    </source>
</evidence>
<dbReference type="EC" id="2.5.1.75" evidence="3"/>
<name>A0A1J5Q9G3_9ZZZZ</name>
<dbReference type="HAMAP" id="MF_00185">
    <property type="entry name" value="IPP_trans"/>
    <property type="match status" value="1"/>
</dbReference>
<evidence type="ECO:0000256" key="4">
    <source>
        <dbReference type="ARBA" id="ARBA00022679"/>
    </source>
</evidence>
<dbReference type="GO" id="GO:0006400">
    <property type="term" value="P:tRNA modification"/>
    <property type="evidence" value="ECO:0007669"/>
    <property type="project" value="TreeGrafter"/>
</dbReference>
<sequence length="312" mass="33595">MSMTRTVPPPAWVITGPTAAGKTAVALALAAQRDIEIISMDSALVYRGMDIGTAKPTAGERARVPHHLLDIRDPSQSYSAAAFAADARGLIDAIRARGREPVLVGGTLLYLRALQQGLNTLPQADAALRAELEDEARARGWAALHADLARVDAATAARLEPGDAQRVQRALEVWRLTGKPLSLHFQDQPAGGGTPLRVLALEPSNRAELHARIAARFRAMLAAGFLDEVRALRARADLHPSLPALRAVGYRQAWAHLDGLTDAATFEAQAIAATRQLAKRQLTWLRGMAQRLVVDCCARDALPRALAQLLRP</sequence>
<protein>
    <recommendedName>
        <fullName evidence="3">tRNA dimethylallyltransferase</fullName>
        <ecNumber evidence="3">2.5.1.75</ecNumber>
    </recommendedName>
</protein>
<dbReference type="PANTHER" id="PTHR11088">
    <property type="entry name" value="TRNA DIMETHYLALLYLTRANSFERASE"/>
    <property type="match status" value="1"/>
</dbReference>
<evidence type="ECO:0000256" key="3">
    <source>
        <dbReference type="ARBA" id="ARBA00012665"/>
    </source>
</evidence>
<dbReference type="InterPro" id="IPR039657">
    <property type="entry name" value="Dimethylallyltransferase"/>
</dbReference>
<proteinExistence type="inferred from homology"/>
<gene>
    <name evidence="10" type="primary">miaA_11</name>
    <name evidence="10" type="ORF">GALL_384200</name>
</gene>
<evidence type="ECO:0000256" key="8">
    <source>
        <dbReference type="ARBA" id="ARBA00022842"/>
    </source>
</evidence>
<dbReference type="CDD" id="cd02019">
    <property type="entry name" value="NK"/>
    <property type="match status" value="1"/>
</dbReference>
<dbReference type="PANTHER" id="PTHR11088:SF60">
    <property type="entry name" value="TRNA DIMETHYLALLYLTRANSFERASE"/>
    <property type="match status" value="1"/>
</dbReference>
<evidence type="ECO:0000256" key="7">
    <source>
        <dbReference type="ARBA" id="ARBA00022840"/>
    </source>
</evidence>
<dbReference type="Gene3D" id="1.10.20.140">
    <property type="match status" value="1"/>
</dbReference>
<dbReference type="EMBL" id="MLJW01001152">
    <property type="protein sequence ID" value="OIQ79834.1"/>
    <property type="molecule type" value="Genomic_DNA"/>
</dbReference>
<evidence type="ECO:0000256" key="6">
    <source>
        <dbReference type="ARBA" id="ARBA00022741"/>
    </source>
</evidence>
<comment type="cofactor">
    <cofactor evidence="1">
        <name>Mg(2+)</name>
        <dbReference type="ChEBI" id="CHEBI:18420"/>
    </cofactor>
</comment>
<dbReference type="InterPro" id="IPR018022">
    <property type="entry name" value="IPT"/>
</dbReference>
<keyword evidence="5" id="KW-0819">tRNA processing</keyword>
<comment type="caution">
    <text evidence="10">The sequence shown here is derived from an EMBL/GenBank/DDBJ whole genome shotgun (WGS) entry which is preliminary data.</text>
</comment>
<dbReference type="NCBIfam" id="TIGR00174">
    <property type="entry name" value="miaA"/>
    <property type="match status" value="1"/>
</dbReference>
<evidence type="ECO:0000256" key="5">
    <source>
        <dbReference type="ARBA" id="ARBA00022694"/>
    </source>
</evidence>
<organism evidence="10">
    <name type="scientific">mine drainage metagenome</name>
    <dbReference type="NCBI Taxonomy" id="410659"/>
    <lineage>
        <taxon>unclassified sequences</taxon>
        <taxon>metagenomes</taxon>
        <taxon>ecological metagenomes</taxon>
    </lineage>
</organism>
<dbReference type="InterPro" id="IPR027417">
    <property type="entry name" value="P-loop_NTPase"/>
</dbReference>
<keyword evidence="7" id="KW-0067">ATP-binding</keyword>
<keyword evidence="6" id="KW-0547">Nucleotide-binding</keyword>
<dbReference type="Pfam" id="PF01715">
    <property type="entry name" value="IPPT"/>
    <property type="match status" value="1"/>
</dbReference>
<dbReference type="Gene3D" id="3.40.50.300">
    <property type="entry name" value="P-loop containing nucleotide triphosphate hydrolases"/>
    <property type="match status" value="1"/>
</dbReference>
<reference evidence="10" key="1">
    <citation type="submission" date="2016-10" db="EMBL/GenBank/DDBJ databases">
        <title>Sequence of Gallionella enrichment culture.</title>
        <authorList>
            <person name="Poehlein A."/>
            <person name="Muehling M."/>
            <person name="Daniel R."/>
        </authorList>
    </citation>
    <scope>NUCLEOTIDE SEQUENCE</scope>
</reference>
<keyword evidence="4 10" id="KW-0808">Transferase</keyword>
<evidence type="ECO:0000256" key="2">
    <source>
        <dbReference type="ARBA" id="ARBA00005842"/>
    </source>
</evidence>
<dbReference type="GO" id="GO:0005524">
    <property type="term" value="F:ATP binding"/>
    <property type="evidence" value="ECO:0007669"/>
    <property type="project" value="UniProtKB-KW"/>
</dbReference>
<dbReference type="GO" id="GO:0052381">
    <property type="term" value="F:tRNA dimethylallyltransferase activity"/>
    <property type="evidence" value="ECO:0007669"/>
    <property type="project" value="UniProtKB-EC"/>
</dbReference>
<keyword evidence="8" id="KW-0460">Magnesium</keyword>
<evidence type="ECO:0000313" key="10">
    <source>
        <dbReference type="EMBL" id="OIQ79834.1"/>
    </source>
</evidence>
<comment type="similarity">
    <text evidence="2">Belongs to the IPP transferase family.</text>
</comment>
<dbReference type="SUPFAM" id="SSF52540">
    <property type="entry name" value="P-loop containing nucleoside triphosphate hydrolases"/>
    <property type="match status" value="2"/>
</dbReference>
<evidence type="ECO:0000256" key="9">
    <source>
        <dbReference type="ARBA" id="ARBA00049563"/>
    </source>
</evidence>
<comment type="catalytic activity">
    <reaction evidence="9">
        <text>adenosine(37) in tRNA + dimethylallyl diphosphate = N(6)-dimethylallyladenosine(37) in tRNA + diphosphate</text>
        <dbReference type="Rhea" id="RHEA:26482"/>
        <dbReference type="Rhea" id="RHEA-COMP:10162"/>
        <dbReference type="Rhea" id="RHEA-COMP:10375"/>
        <dbReference type="ChEBI" id="CHEBI:33019"/>
        <dbReference type="ChEBI" id="CHEBI:57623"/>
        <dbReference type="ChEBI" id="CHEBI:74411"/>
        <dbReference type="ChEBI" id="CHEBI:74415"/>
        <dbReference type="EC" id="2.5.1.75"/>
    </reaction>
</comment>
<dbReference type="FunFam" id="1.10.20.140:FF:000001">
    <property type="entry name" value="tRNA dimethylallyltransferase"/>
    <property type="match status" value="1"/>
</dbReference>